<feature type="region of interest" description="Disordered" evidence="1">
    <location>
        <begin position="125"/>
        <end position="162"/>
    </location>
</feature>
<evidence type="ECO:0000256" key="1">
    <source>
        <dbReference type="SAM" id="MobiDB-lite"/>
    </source>
</evidence>
<evidence type="ECO:0000313" key="3">
    <source>
        <dbReference type="Proteomes" id="UP000299084"/>
    </source>
</evidence>
<sequence length="299" mass="33277">MTYSGKRYFIRFYDHWVCVMDEGNNEEEKMQFKDISCFQLNDSMENELNEEVNAPCSDLVKKLSPGSRSMDSMLTLIDYDLEQPEAEGVLTLSNFDLDGPKGEDVQVEQPSEPVPVAAAAVYRKASLQDQTSAPSGTSTPGHLSAATEDAPKTPRQQRRCSEPSIGYLGSKLSFLRAFYQKRICKSSCDAILLKKDENHLSQNPPLQEEGKTGFKMSLVTCTDVKKNATDKNDKKSLCDSKGNRVKLFPKSKPVTISYSCLSSHDRPRNQPFTADMAGYSPPCTAEPLKEVAVLLRAQH</sequence>
<reference evidence="2 3" key="1">
    <citation type="journal article" date="2019" name="Mol. Ecol. Resour.">
        <title>Improving Illumina assemblies with Hi-C and long reads: an example with the North African dromedary.</title>
        <authorList>
            <person name="Elbers J.P."/>
            <person name="Rogers M.F."/>
            <person name="Perelman P.L."/>
            <person name="Proskuryakova A.A."/>
            <person name="Serdyukova N.A."/>
            <person name="Johnson W.E."/>
            <person name="Horin P."/>
            <person name="Corander J."/>
            <person name="Murphy D."/>
            <person name="Burger P.A."/>
        </authorList>
    </citation>
    <scope>NUCLEOTIDE SEQUENCE [LARGE SCALE GENOMIC DNA]</scope>
    <source>
        <strain evidence="2">Drom800</strain>
        <tissue evidence="2">Blood</tissue>
    </source>
</reference>
<proteinExistence type="predicted"/>
<protein>
    <submittedName>
        <fullName evidence="2">Rho GTPase-activating protein 20</fullName>
    </submittedName>
</protein>
<gene>
    <name evidence="2" type="ORF">Cadr_000029491</name>
</gene>
<dbReference type="EMBL" id="JWIN03000031">
    <property type="protein sequence ID" value="KAB1255965.1"/>
    <property type="molecule type" value="Genomic_DNA"/>
</dbReference>
<evidence type="ECO:0000313" key="2">
    <source>
        <dbReference type="EMBL" id="KAB1255965.1"/>
    </source>
</evidence>
<dbReference type="PANTHER" id="PTHR23179">
    <property type="entry name" value="T-CELL ACTIVATION RHO GTPASE ACTIVATING PROTEIN-RELATED"/>
    <property type="match status" value="1"/>
</dbReference>
<feature type="compositionally biased region" description="Polar residues" evidence="1">
    <location>
        <begin position="127"/>
        <end position="141"/>
    </location>
</feature>
<dbReference type="PANTHER" id="PTHR23179:SF28">
    <property type="entry name" value="RHO GTPASE-ACTIVATING PROTEIN 20"/>
    <property type="match status" value="1"/>
</dbReference>
<dbReference type="GO" id="GO:0005096">
    <property type="term" value="F:GTPase activator activity"/>
    <property type="evidence" value="ECO:0007669"/>
    <property type="project" value="TreeGrafter"/>
</dbReference>
<dbReference type="AlphaFoldDB" id="A0A5N4CAM2"/>
<name>A0A5N4CAM2_CAMDR</name>
<organism evidence="2 3">
    <name type="scientific">Camelus dromedarius</name>
    <name type="common">Dromedary</name>
    <name type="synonym">Arabian camel</name>
    <dbReference type="NCBI Taxonomy" id="9838"/>
    <lineage>
        <taxon>Eukaryota</taxon>
        <taxon>Metazoa</taxon>
        <taxon>Chordata</taxon>
        <taxon>Craniata</taxon>
        <taxon>Vertebrata</taxon>
        <taxon>Euteleostomi</taxon>
        <taxon>Mammalia</taxon>
        <taxon>Eutheria</taxon>
        <taxon>Laurasiatheria</taxon>
        <taxon>Artiodactyla</taxon>
        <taxon>Tylopoda</taxon>
        <taxon>Camelidae</taxon>
        <taxon>Camelus</taxon>
    </lineage>
</organism>
<accession>A0A5N4CAM2</accession>
<keyword evidence="3" id="KW-1185">Reference proteome</keyword>
<comment type="caution">
    <text evidence="2">The sequence shown here is derived from an EMBL/GenBank/DDBJ whole genome shotgun (WGS) entry which is preliminary data.</text>
</comment>
<dbReference type="Proteomes" id="UP000299084">
    <property type="component" value="Unassembled WGS sequence"/>
</dbReference>